<evidence type="ECO:0008006" key="3">
    <source>
        <dbReference type="Google" id="ProtNLM"/>
    </source>
</evidence>
<dbReference type="AlphaFoldDB" id="A0A6L2Q3W4"/>
<dbReference type="InParanoid" id="A0A6L2Q3W4"/>
<proteinExistence type="predicted"/>
<name>A0A6L2Q3W4_COPFO</name>
<feature type="non-terminal residue" evidence="1">
    <location>
        <position position="55"/>
    </location>
</feature>
<comment type="caution">
    <text evidence="1">The sequence shown here is derived from an EMBL/GenBank/DDBJ whole genome shotgun (WGS) entry which is preliminary data.</text>
</comment>
<keyword evidence="2" id="KW-1185">Reference proteome</keyword>
<dbReference type="Proteomes" id="UP000502823">
    <property type="component" value="Unassembled WGS sequence"/>
</dbReference>
<evidence type="ECO:0000313" key="2">
    <source>
        <dbReference type="Proteomes" id="UP000502823"/>
    </source>
</evidence>
<gene>
    <name evidence="1" type="ORF">Cfor_11171</name>
</gene>
<accession>A0A6L2Q3W4</accession>
<feature type="non-terminal residue" evidence="1">
    <location>
        <position position="1"/>
    </location>
</feature>
<sequence>YDPEGFGEIPWDDFLEVLSNPEFIAEVDAHKRDILLERAQERTTTAITFQDFVNV</sequence>
<evidence type="ECO:0000313" key="1">
    <source>
        <dbReference type="EMBL" id="GFG39064.1"/>
    </source>
</evidence>
<reference evidence="2" key="1">
    <citation type="submission" date="2020-01" db="EMBL/GenBank/DDBJ databases">
        <title>Draft genome sequence of the Termite Coptotermes fromosanus.</title>
        <authorList>
            <person name="Itakura S."/>
            <person name="Yosikawa Y."/>
            <person name="Umezawa K."/>
        </authorList>
    </citation>
    <scope>NUCLEOTIDE SEQUENCE [LARGE SCALE GENOMIC DNA]</scope>
</reference>
<organism evidence="1 2">
    <name type="scientific">Coptotermes formosanus</name>
    <name type="common">Formosan subterranean termite</name>
    <dbReference type="NCBI Taxonomy" id="36987"/>
    <lineage>
        <taxon>Eukaryota</taxon>
        <taxon>Metazoa</taxon>
        <taxon>Ecdysozoa</taxon>
        <taxon>Arthropoda</taxon>
        <taxon>Hexapoda</taxon>
        <taxon>Insecta</taxon>
        <taxon>Pterygota</taxon>
        <taxon>Neoptera</taxon>
        <taxon>Polyneoptera</taxon>
        <taxon>Dictyoptera</taxon>
        <taxon>Blattodea</taxon>
        <taxon>Blattoidea</taxon>
        <taxon>Termitoidae</taxon>
        <taxon>Rhinotermitidae</taxon>
        <taxon>Coptotermes</taxon>
    </lineage>
</organism>
<dbReference type="EMBL" id="BLKM01000858">
    <property type="protein sequence ID" value="GFG39064.1"/>
    <property type="molecule type" value="Genomic_DNA"/>
</dbReference>
<dbReference type="OrthoDB" id="6603515at2759"/>
<protein>
    <recommendedName>
        <fullName evidence="3">EF-hand domain-containing protein</fullName>
    </recommendedName>
</protein>